<proteinExistence type="inferred from homology"/>
<dbReference type="PANTHER" id="PTHR11014">
    <property type="entry name" value="PEPTIDASE M20 FAMILY MEMBER"/>
    <property type="match status" value="1"/>
</dbReference>
<reference evidence="3" key="1">
    <citation type="submission" date="2018-12" db="EMBL/GenBank/DDBJ databases">
        <authorList>
            <person name="Syme R.A."/>
            <person name="Farfan-Caceres L."/>
            <person name="Lichtenzveig J."/>
        </authorList>
    </citation>
    <scope>NUCLEOTIDE SEQUENCE</scope>
    <source>
        <strain evidence="3">Al4</strain>
    </source>
</reference>
<dbReference type="Pfam" id="PF01546">
    <property type="entry name" value="Peptidase_M20"/>
    <property type="match status" value="1"/>
</dbReference>
<comment type="similarity">
    <text evidence="1">Belongs to the peptidase M20A family.</text>
</comment>
<dbReference type="PANTHER" id="PTHR11014:SF63">
    <property type="entry name" value="METALLOPEPTIDASE, PUTATIVE (AFU_ORTHOLOGUE AFUA_6G09600)-RELATED"/>
    <property type="match status" value="1"/>
</dbReference>
<dbReference type="Proteomes" id="UP000651452">
    <property type="component" value="Unassembled WGS sequence"/>
</dbReference>
<dbReference type="SUPFAM" id="SSF55031">
    <property type="entry name" value="Bacterial exopeptidase dimerisation domain"/>
    <property type="match status" value="1"/>
</dbReference>
<dbReference type="Gene3D" id="3.40.630.10">
    <property type="entry name" value="Zn peptidases"/>
    <property type="match status" value="1"/>
</dbReference>
<dbReference type="InterPro" id="IPR017439">
    <property type="entry name" value="Amidohydrolase"/>
</dbReference>
<protein>
    <recommendedName>
        <fullName evidence="2">Peptidase M20 dimerisation domain-containing protein</fullName>
    </recommendedName>
</protein>
<sequence length="507" mass="55101">MNDENFKNTCLASALACISDALLRPRHAAIVQRHLQLFPSEGRSELTCYYLDSIVCSQLEYIIFHDKLFLALIETKSNKMPSISEIVNNHKPDLGAYEELYKWFHAHPELSFCEKETAAAIAKHLATFNAFDIHAHIGGHGLAAVLKNGTGKTVLLRADIDALPVQEQTGLEYASTKRMQDVEGVEKPVMHACGHDMHITALLAAAETLVRARDAWSGTLLLVFQPAEEKGKGAQAMIDDGLYEKIPIPDVVIGAHVMPEKAGVIGTKQGLIASSADSYLLNINGRQTHASTPHRGIDPIVQAASTILRLQTIVARETDPLDFAVVTVSAMHAGDAENIIPGTAELKLDIRAARPATRSRLLDSVRSIVDAEALASRNPHSPQMTQIRQFPLLFNDATVTAAIESAFHAHFNGVAKEVGVVYTPDIARLQGSEDFGVLATAVGRPSCFFLYGGTEERLYERLEGEGRMDEVPGNHSPFFAPAVRPTLRVGVEGYAVSAFAFLGKVDV</sequence>
<dbReference type="AlphaFoldDB" id="A0A8H7JBQ3"/>
<evidence type="ECO:0000313" key="4">
    <source>
        <dbReference type="Proteomes" id="UP000651452"/>
    </source>
</evidence>
<name>A0A8H7JBQ3_9PLEO</name>
<evidence type="ECO:0000313" key="3">
    <source>
        <dbReference type="EMBL" id="KAF9699258.1"/>
    </source>
</evidence>
<gene>
    <name evidence="3" type="ORF">EKO04_002956</name>
</gene>
<reference evidence="3" key="2">
    <citation type="submission" date="2020-09" db="EMBL/GenBank/DDBJ databases">
        <title>Reference genome assembly for Australian Ascochyta lentis isolate Al4.</title>
        <authorList>
            <person name="Lee R.C."/>
            <person name="Farfan-Caceres L.M."/>
            <person name="Debler J.W."/>
            <person name="Williams A.H."/>
            <person name="Henares B.M."/>
        </authorList>
    </citation>
    <scope>NUCLEOTIDE SEQUENCE</scope>
    <source>
        <strain evidence="3">Al4</strain>
    </source>
</reference>
<dbReference type="Gene3D" id="3.30.70.360">
    <property type="match status" value="1"/>
</dbReference>
<organism evidence="3 4">
    <name type="scientific">Ascochyta lentis</name>
    <dbReference type="NCBI Taxonomy" id="205686"/>
    <lineage>
        <taxon>Eukaryota</taxon>
        <taxon>Fungi</taxon>
        <taxon>Dikarya</taxon>
        <taxon>Ascomycota</taxon>
        <taxon>Pezizomycotina</taxon>
        <taxon>Dothideomycetes</taxon>
        <taxon>Pleosporomycetidae</taxon>
        <taxon>Pleosporales</taxon>
        <taxon>Pleosporineae</taxon>
        <taxon>Didymellaceae</taxon>
        <taxon>Ascochyta</taxon>
    </lineage>
</organism>
<accession>A0A8H7JBQ3</accession>
<dbReference type="OrthoDB" id="6119954at2759"/>
<dbReference type="InterPro" id="IPR011650">
    <property type="entry name" value="Peptidase_M20_dimer"/>
</dbReference>
<evidence type="ECO:0000256" key="1">
    <source>
        <dbReference type="ARBA" id="ARBA00006247"/>
    </source>
</evidence>
<dbReference type="EMBL" id="RZGK01000005">
    <property type="protein sequence ID" value="KAF9699258.1"/>
    <property type="molecule type" value="Genomic_DNA"/>
</dbReference>
<dbReference type="Pfam" id="PF07687">
    <property type="entry name" value="M20_dimer"/>
    <property type="match status" value="1"/>
</dbReference>
<evidence type="ECO:0000259" key="2">
    <source>
        <dbReference type="Pfam" id="PF07687"/>
    </source>
</evidence>
<comment type="caution">
    <text evidence="3">The sequence shown here is derived from an EMBL/GenBank/DDBJ whole genome shotgun (WGS) entry which is preliminary data.</text>
</comment>
<keyword evidence="4" id="KW-1185">Reference proteome</keyword>
<feature type="domain" description="Peptidase M20 dimerisation" evidence="2">
    <location>
        <begin position="278"/>
        <end position="374"/>
    </location>
</feature>
<dbReference type="InterPro" id="IPR002933">
    <property type="entry name" value="Peptidase_M20"/>
</dbReference>
<dbReference type="SUPFAM" id="SSF53187">
    <property type="entry name" value="Zn-dependent exopeptidases"/>
    <property type="match status" value="1"/>
</dbReference>
<dbReference type="InterPro" id="IPR036264">
    <property type="entry name" value="Bact_exopeptidase_dim_dom"/>
</dbReference>
<dbReference type="GO" id="GO:0016787">
    <property type="term" value="F:hydrolase activity"/>
    <property type="evidence" value="ECO:0007669"/>
    <property type="project" value="InterPro"/>
</dbReference>
<dbReference type="NCBIfam" id="TIGR01891">
    <property type="entry name" value="amidohydrolases"/>
    <property type="match status" value="1"/>
</dbReference>